<evidence type="ECO:0000256" key="7">
    <source>
        <dbReference type="ARBA" id="ARBA00022723"/>
    </source>
</evidence>
<keyword evidence="8" id="KW-0863">Zinc-finger</keyword>
<sequence length="386" mass="43919">MDFYSNLSSTSSPLASSIYPTIFEILSSDEIDALLTPSVRYITANLVARKPNKYTLWINNWFDEWFLLATKLAIESHYVINWDGTFIENFYGLKRINSSNSVLLKTLQRGSNLDIPLRLNTNQRCAVLFEKVLVPYLATKLDLTHSKLLAGALVRDRLQDEGTSFRIRKALRGIFVKYYPLLKKLVFLLNLAVKLYFLSGRTGATSLIDFILNIQYTRLSRFDYERNEDKKLDVLKGHGLSRPSKLNKSALLFLLKVWSSKFGSTIKTSASQFFPAFIFTLRVFQWWTSQDLSAELLRKVDAIDGDIPPPPFPFERNISGKCRICDNPIQNPAAIGTGYVFCYPCIMAYLPQHEGKCPVTGSKLLGCDYDKESGNWSVKGVRKLLV</sequence>
<reference evidence="19" key="1">
    <citation type="submission" date="2016-03" db="EMBL/GenBank/DDBJ databases">
        <authorList>
            <person name="Devillers Hugo."/>
        </authorList>
    </citation>
    <scope>NUCLEOTIDE SEQUENCE [LARGE SCALE GENOMIC DNA]</scope>
</reference>
<evidence type="ECO:0000256" key="4">
    <source>
        <dbReference type="ARBA" id="ARBA00018980"/>
    </source>
</evidence>
<keyword evidence="11" id="KW-1133">Transmembrane helix</keyword>
<dbReference type="GO" id="GO:0005778">
    <property type="term" value="C:peroxisomal membrane"/>
    <property type="evidence" value="ECO:0007669"/>
    <property type="project" value="UniProtKB-SubCell"/>
</dbReference>
<evidence type="ECO:0000256" key="11">
    <source>
        <dbReference type="ARBA" id="ARBA00022989"/>
    </source>
</evidence>
<evidence type="ECO:0000256" key="1">
    <source>
        <dbReference type="ARBA" id="ARBA00004585"/>
    </source>
</evidence>
<comment type="function">
    <text evidence="16">Component of a retrotranslocation channel required for peroxisome organization by mediating export of the PEX5 receptor from peroxisomes to the cytosol, thereby promoting PEX5 recycling.</text>
</comment>
<dbReference type="OrthoDB" id="107372at2759"/>
<keyword evidence="19" id="KW-1185">Reference proteome</keyword>
<dbReference type="PIRSF" id="PIRSF038074">
    <property type="entry name" value="Peroxisome_assembly_p12"/>
    <property type="match status" value="1"/>
</dbReference>
<proteinExistence type="inferred from homology"/>
<dbReference type="Gene3D" id="3.30.40.10">
    <property type="entry name" value="Zinc/RING finger domain, C3HC4 (zinc finger)"/>
    <property type="match status" value="1"/>
</dbReference>
<dbReference type="PANTHER" id="PTHR12888">
    <property type="entry name" value="PEROXISOME ASSEMBLY PROTEIN 12 PEROXIN-12"/>
    <property type="match status" value="1"/>
</dbReference>
<organism evidence="18 19">
    <name type="scientific">Lachancea nothofagi CBS 11611</name>
    <dbReference type="NCBI Taxonomy" id="1266666"/>
    <lineage>
        <taxon>Eukaryota</taxon>
        <taxon>Fungi</taxon>
        <taxon>Dikarya</taxon>
        <taxon>Ascomycota</taxon>
        <taxon>Saccharomycotina</taxon>
        <taxon>Saccharomycetes</taxon>
        <taxon>Saccharomycetales</taxon>
        <taxon>Saccharomycetaceae</taxon>
        <taxon>Lachancea</taxon>
    </lineage>
</organism>
<evidence type="ECO:0000256" key="3">
    <source>
        <dbReference type="ARBA" id="ARBA00008704"/>
    </source>
</evidence>
<evidence type="ECO:0000256" key="5">
    <source>
        <dbReference type="ARBA" id="ARBA00022448"/>
    </source>
</evidence>
<evidence type="ECO:0000256" key="12">
    <source>
        <dbReference type="ARBA" id="ARBA00023136"/>
    </source>
</evidence>
<evidence type="ECO:0000256" key="10">
    <source>
        <dbReference type="ARBA" id="ARBA00022927"/>
    </source>
</evidence>
<dbReference type="AlphaFoldDB" id="A0A1G4JGL5"/>
<dbReference type="SUPFAM" id="SSF57850">
    <property type="entry name" value="RING/U-box"/>
    <property type="match status" value="1"/>
</dbReference>
<dbReference type="GO" id="GO:1990429">
    <property type="term" value="C:peroxisomal importomer complex"/>
    <property type="evidence" value="ECO:0007669"/>
    <property type="project" value="TreeGrafter"/>
</dbReference>
<evidence type="ECO:0000313" key="19">
    <source>
        <dbReference type="Proteomes" id="UP000189911"/>
    </source>
</evidence>
<keyword evidence="13 16" id="KW-0576">Peroxisome</keyword>
<dbReference type="EMBL" id="LT598448">
    <property type="protein sequence ID" value="SCU89154.1"/>
    <property type="molecule type" value="Genomic_DNA"/>
</dbReference>
<dbReference type="GO" id="GO:0016562">
    <property type="term" value="P:protein import into peroxisome matrix, receptor recycling"/>
    <property type="evidence" value="ECO:0007669"/>
    <property type="project" value="UniProtKB-ARBA"/>
</dbReference>
<feature type="domain" description="Pex N-terminal" evidence="17">
    <location>
        <begin position="29"/>
        <end position="290"/>
    </location>
</feature>
<evidence type="ECO:0000256" key="13">
    <source>
        <dbReference type="ARBA" id="ARBA00023140"/>
    </source>
</evidence>
<evidence type="ECO:0000256" key="6">
    <source>
        <dbReference type="ARBA" id="ARBA00022692"/>
    </source>
</evidence>
<evidence type="ECO:0000313" key="18">
    <source>
        <dbReference type="EMBL" id="SCU89154.1"/>
    </source>
</evidence>
<comment type="similarity">
    <text evidence="3 16">Belongs to the pex2/pex10/pex12 family.</text>
</comment>
<accession>A0A1G4JGL5</accession>
<evidence type="ECO:0000256" key="9">
    <source>
        <dbReference type="ARBA" id="ARBA00022833"/>
    </source>
</evidence>
<dbReference type="InterPro" id="IPR013083">
    <property type="entry name" value="Znf_RING/FYVE/PHD"/>
</dbReference>
<evidence type="ECO:0000259" key="17">
    <source>
        <dbReference type="Pfam" id="PF04757"/>
    </source>
</evidence>
<keyword evidence="9" id="KW-0862">Zinc</keyword>
<name>A0A1G4JGL5_9SACH</name>
<keyword evidence="12 16" id="KW-0472">Membrane</keyword>
<evidence type="ECO:0000256" key="2">
    <source>
        <dbReference type="ARBA" id="ARBA00004906"/>
    </source>
</evidence>
<dbReference type="Proteomes" id="UP000189911">
    <property type="component" value="Chromosome D"/>
</dbReference>
<gene>
    <name evidence="18" type="ORF">LANO_0D04060G</name>
</gene>
<protein>
    <recommendedName>
        <fullName evidence="4 16">Peroxisome assembly protein 12</fullName>
    </recommendedName>
    <alternativeName>
        <fullName evidence="14 16">Peroxin-12</fullName>
    </alternativeName>
</protein>
<keyword evidence="7" id="KW-0479">Metal-binding</keyword>
<evidence type="ECO:0000256" key="14">
    <source>
        <dbReference type="ARBA" id="ARBA00029692"/>
    </source>
</evidence>
<evidence type="ECO:0000256" key="15">
    <source>
        <dbReference type="ARBA" id="ARBA00034505"/>
    </source>
</evidence>
<dbReference type="InterPro" id="IPR017375">
    <property type="entry name" value="PEX12"/>
</dbReference>
<dbReference type="Pfam" id="PF04757">
    <property type="entry name" value="Pex2_Pex12"/>
    <property type="match status" value="1"/>
</dbReference>
<dbReference type="GO" id="GO:0008270">
    <property type="term" value="F:zinc ion binding"/>
    <property type="evidence" value="ECO:0007669"/>
    <property type="project" value="UniProtKB-KW"/>
</dbReference>
<comment type="subcellular location">
    <subcellularLocation>
        <location evidence="1">Peroxisome membrane</location>
        <topology evidence="1">Multi-pass membrane protein</topology>
    </subcellularLocation>
</comment>
<dbReference type="GO" id="GO:0006513">
    <property type="term" value="P:protein monoubiquitination"/>
    <property type="evidence" value="ECO:0007669"/>
    <property type="project" value="TreeGrafter"/>
</dbReference>
<dbReference type="PANTHER" id="PTHR12888:SF0">
    <property type="entry name" value="PEROXISOME ASSEMBLY PROTEIN 12"/>
    <property type="match status" value="1"/>
</dbReference>
<dbReference type="GO" id="GO:0004842">
    <property type="term" value="F:ubiquitin-protein transferase activity"/>
    <property type="evidence" value="ECO:0007669"/>
    <property type="project" value="TreeGrafter"/>
</dbReference>
<comment type="pathway">
    <text evidence="2">Protein modification; protein ubiquitination.</text>
</comment>
<keyword evidence="5" id="KW-0813">Transport</keyword>
<keyword evidence="10" id="KW-0653">Protein transport</keyword>
<dbReference type="InterPro" id="IPR006845">
    <property type="entry name" value="Pex_N"/>
</dbReference>
<evidence type="ECO:0000256" key="16">
    <source>
        <dbReference type="PIRNR" id="PIRNR038074"/>
    </source>
</evidence>
<comment type="subunit">
    <text evidence="15">Component of the PEX2-PEX10-PEX12 retrotranslocation channel, composed of PEX2, PEX10 and PEX12.</text>
</comment>
<evidence type="ECO:0000256" key="8">
    <source>
        <dbReference type="ARBA" id="ARBA00022771"/>
    </source>
</evidence>
<keyword evidence="6" id="KW-0812">Transmembrane</keyword>